<dbReference type="Proteomes" id="UP000623608">
    <property type="component" value="Unassembled WGS sequence"/>
</dbReference>
<reference evidence="5" key="1">
    <citation type="submission" date="2021-01" db="EMBL/GenBank/DDBJ databases">
        <title>Whole genome shotgun sequence of Actinoplanes tereljensis NBRC 105297.</title>
        <authorList>
            <person name="Komaki H."/>
            <person name="Tamura T."/>
        </authorList>
    </citation>
    <scope>NUCLEOTIDE SEQUENCE</scope>
    <source>
        <strain evidence="5">NBRC 105297</strain>
    </source>
</reference>
<organism evidence="5 6">
    <name type="scientific">Paractinoplanes tereljensis</name>
    <dbReference type="NCBI Taxonomy" id="571912"/>
    <lineage>
        <taxon>Bacteria</taxon>
        <taxon>Bacillati</taxon>
        <taxon>Actinomycetota</taxon>
        <taxon>Actinomycetes</taxon>
        <taxon>Micromonosporales</taxon>
        <taxon>Micromonosporaceae</taxon>
        <taxon>Paractinoplanes</taxon>
    </lineage>
</organism>
<dbReference type="GO" id="GO:0006355">
    <property type="term" value="P:regulation of DNA-templated transcription"/>
    <property type="evidence" value="ECO:0007669"/>
    <property type="project" value="InterPro"/>
</dbReference>
<evidence type="ECO:0000256" key="2">
    <source>
        <dbReference type="ARBA" id="ARBA00023125"/>
    </source>
</evidence>
<gene>
    <name evidence="5" type="ORF">Ate02nite_23480</name>
</gene>
<feature type="domain" description="HTH luxR-type" evidence="4">
    <location>
        <begin position="389"/>
        <end position="453"/>
    </location>
</feature>
<dbReference type="SUPFAM" id="SSF46894">
    <property type="entry name" value="C-terminal effector domain of the bipartite response regulators"/>
    <property type="match status" value="1"/>
</dbReference>
<name>A0A919NK27_9ACTN</name>
<evidence type="ECO:0000313" key="5">
    <source>
        <dbReference type="EMBL" id="GIF19618.1"/>
    </source>
</evidence>
<dbReference type="Pfam" id="PF00196">
    <property type="entry name" value="GerE"/>
    <property type="match status" value="1"/>
</dbReference>
<dbReference type="SMART" id="SM00421">
    <property type="entry name" value="HTH_LUXR"/>
    <property type="match status" value="1"/>
</dbReference>
<dbReference type="PRINTS" id="PR00038">
    <property type="entry name" value="HTHLUXR"/>
</dbReference>
<dbReference type="InterPro" id="IPR000792">
    <property type="entry name" value="Tscrpt_reg_LuxR_C"/>
</dbReference>
<dbReference type="PROSITE" id="PS50043">
    <property type="entry name" value="HTH_LUXR_2"/>
    <property type="match status" value="1"/>
</dbReference>
<dbReference type="GO" id="GO:0003677">
    <property type="term" value="F:DNA binding"/>
    <property type="evidence" value="ECO:0007669"/>
    <property type="project" value="UniProtKB-KW"/>
</dbReference>
<evidence type="ECO:0000256" key="3">
    <source>
        <dbReference type="ARBA" id="ARBA00023163"/>
    </source>
</evidence>
<evidence type="ECO:0000259" key="4">
    <source>
        <dbReference type="PROSITE" id="PS50043"/>
    </source>
</evidence>
<dbReference type="InterPro" id="IPR036388">
    <property type="entry name" value="WH-like_DNA-bd_sf"/>
</dbReference>
<dbReference type="PANTHER" id="PTHR44688:SF16">
    <property type="entry name" value="DNA-BINDING TRANSCRIPTIONAL ACTIVATOR DEVR_DOSR"/>
    <property type="match status" value="1"/>
</dbReference>
<evidence type="ECO:0000256" key="1">
    <source>
        <dbReference type="ARBA" id="ARBA00023015"/>
    </source>
</evidence>
<dbReference type="AlphaFoldDB" id="A0A919NK27"/>
<keyword evidence="3" id="KW-0804">Transcription</keyword>
<dbReference type="EMBL" id="BOMY01000016">
    <property type="protein sequence ID" value="GIF19618.1"/>
    <property type="molecule type" value="Genomic_DNA"/>
</dbReference>
<keyword evidence="1" id="KW-0805">Transcription regulation</keyword>
<accession>A0A919NK27</accession>
<proteinExistence type="predicted"/>
<keyword evidence="2" id="KW-0238">DNA-binding</keyword>
<protein>
    <recommendedName>
        <fullName evidence="4">HTH luxR-type domain-containing protein</fullName>
    </recommendedName>
</protein>
<dbReference type="PANTHER" id="PTHR44688">
    <property type="entry name" value="DNA-BINDING TRANSCRIPTIONAL ACTIVATOR DEVR_DOSR"/>
    <property type="match status" value="1"/>
</dbReference>
<dbReference type="CDD" id="cd06170">
    <property type="entry name" value="LuxR_C_like"/>
    <property type="match status" value="1"/>
</dbReference>
<dbReference type="RefSeq" id="WP_203803802.1">
    <property type="nucleotide sequence ID" value="NZ_BOMY01000016.1"/>
</dbReference>
<sequence>MSSDLEAEALVSSALQSSDPRLLFQAFLVLTRNSGATDLQPLVVEMSRFVDQEPFLVSVVSGVALSRAGSPSAQAHLEHALDLFDTLGLHEDPLYLECAIFVTLTLIRPHEARRKYAGYVDRLSFDPAARARLLAMIGLGDAWAGNLVRGQAEMLEARDLAVQAGRPDVQAEVTSWLIKCEALRGDLAAAAAHLAEARALAARNGSEWVAGHIVEGSAALHFAQGDTEAWVAMLELMVASGMGVDSGLTFEYRWELATHHALHGSSSVATGLLDGVPPAPVYLPGGPAMAAWRAWIESPDDEQRMHEFESVLPELTQPAERLPRSRMAWLLGAHHGRQGRRAPAVRLLEAACAGYAAIGAGGMLALAEVDLLAVTGGRPSYTPPPPLASKPGEAALTGAEIRVAVAVADGLSNKEAAERLFVSVKTVEFHLGNIFRKLDVRNRTELARRRDTL</sequence>
<comment type="caution">
    <text evidence="5">The sequence shown here is derived from an EMBL/GenBank/DDBJ whole genome shotgun (WGS) entry which is preliminary data.</text>
</comment>
<keyword evidence="6" id="KW-1185">Reference proteome</keyword>
<evidence type="ECO:0000313" key="6">
    <source>
        <dbReference type="Proteomes" id="UP000623608"/>
    </source>
</evidence>
<dbReference type="InterPro" id="IPR016032">
    <property type="entry name" value="Sig_transdc_resp-reg_C-effctor"/>
</dbReference>
<dbReference type="Gene3D" id="1.10.10.10">
    <property type="entry name" value="Winged helix-like DNA-binding domain superfamily/Winged helix DNA-binding domain"/>
    <property type="match status" value="1"/>
</dbReference>